<evidence type="ECO:0000313" key="2">
    <source>
        <dbReference type="Proteomes" id="UP001574673"/>
    </source>
</evidence>
<accession>A0ABV4UFV7</accession>
<sequence>MGIRVTYYQSSDQKLKAYINDEETSDEQEDGERRECDVDKSWDVLHFVLMGKSATYPIQGDCLSEAIVGQHTIFGEPDDIYVAGTYSGHVCEIVKALQEVDFGKCPEKFALRDFYREMVEKGCSMIMSRS</sequence>
<dbReference type="Gene3D" id="3.40.1760.10">
    <property type="entry name" value="YfbM-like super family"/>
    <property type="match status" value="1"/>
</dbReference>
<protein>
    <submittedName>
        <fullName evidence="1">DUF1877 family protein</fullName>
    </submittedName>
</protein>
<reference evidence="2" key="1">
    <citation type="submission" date="2024-06" db="EMBL/GenBank/DDBJ databases">
        <title>Radixoralia hellwigii gen. nov., sp nov., isolated from a root canal in the human oral cavity.</title>
        <authorList>
            <person name="Bartsch S."/>
            <person name="Wittmer A."/>
            <person name="Schulz A.-K."/>
            <person name="Neumann-Schaal M."/>
            <person name="Wolf J."/>
            <person name="Gronow S."/>
            <person name="Tennert C."/>
            <person name="Haecker G."/>
            <person name="Cieplik F."/>
            <person name="Al-Ahmad A."/>
        </authorList>
    </citation>
    <scope>NUCLEOTIDE SEQUENCE [LARGE SCALE GENOMIC DNA]</scope>
    <source>
        <strain evidence="2">Wk13</strain>
    </source>
</reference>
<dbReference type="InterPro" id="IPR035944">
    <property type="entry name" value="YfbM-like_sf"/>
</dbReference>
<dbReference type="Proteomes" id="UP001574673">
    <property type="component" value="Unassembled WGS sequence"/>
</dbReference>
<keyword evidence="2" id="KW-1185">Reference proteome</keyword>
<dbReference type="EMBL" id="JBEUWX010000002">
    <property type="protein sequence ID" value="MFA9950251.1"/>
    <property type="molecule type" value="Genomic_DNA"/>
</dbReference>
<gene>
    <name evidence="1" type="ORF">ABCS64_07955</name>
</gene>
<organism evidence="1 2">
    <name type="scientific">Dentiradicibacter hellwigii</name>
    <dbReference type="NCBI Taxonomy" id="3149053"/>
    <lineage>
        <taxon>Bacteria</taxon>
        <taxon>Pseudomonadati</taxon>
        <taxon>Pseudomonadota</taxon>
        <taxon>Betaproteobacteria</taxon>
        <taxon>Rhodocyclales</taxon>
        <taxon>Rhodocyclaceae</taxon>
        <taxon>Dentiradicibacter</taxon>
    </lineage>
</organism>
<dbReference type="RefSeq" id="WP_418891318.1">
    <property type="nucleotide sequence ID" value="NZ_JBEUWX010000002.1"/>
</dbReference>
<proteinExistence type="predicted"/>
<evidence type="ECO:0000313" key="1">
    <source>
        <dbReference type="EMBL" id="MFA9950251.1"/>
    </source>
</evidence>
<comment type="caution">
    <text evidence="1">The sequence shown here is derived from an EMBL/GenBank/DDBJ whole genome shotgun (WGS) entry which is preliminary data.</text>
</comment>
<dbReference type="Pfam" id="PF08974">
    <property type="entry name" value="DUF1877"/>
    <property type="match status" value="1"/>
</dbReference>
<dbReference type="SUPFAM" id="SSF111069">
    <property type="entry name" value="Hypothetical protein yfbM"/>
    <property type="match status" value="1"/>
</dbReference>
<name>A0ABV4UFV7_9RHOO</name>
<dbReference type="InterPro" id="IPR015068">
    <property type="entry name" value="DUF1877"/>
</dbReference>